<sequence length="327" mass="34526">MTAAVDIRDFVVAYETGGGAVFALDGIDLAIGAGETLGIVGESGSGKSTLGMAIGRLLAPNARIDAGDILVAGCSVTTSDDETVRRLRRERLGFVFQNPMSALDPTMRIGRQVALAMEGTPDTAAVERLLVRAGLDEPGRVARSFPHELSGGMAQRVVIALAIARNPQILIADEPTASLDASIRDRILDLLFAMRAETGASLVILSHDLRMIVHRCERVIVMYGGRIVEMGESQAVFGSPAHPYTRALIRAAAGNEAPGEQLDPIPGVPPVLRAPSADCAFAPRCAHAAERCRRERPAERAVGGSRVACHFAEEIMAASGTAREVAE</sequence>
<dbReference type="AlphaFoldDB" id="A0A1Y5TGV1"/>
<evidence type="ECO:0000256" key="7">
    <source>
        <dbReference type="ARBA" id="ARBA00022840"/>
    </source>
</evidence>
<keyword evidence="7 11" id="KW-0067">ATP-binding</keyword>
<feature type="domain" description="ABC transporter" evidence="10">
    <location>
        <begin position="5"/>
        <end position="249"/>
    </location>
</feature>
<dbReference type="InterPro" id="IPR050388">
    <property type="entry name" value="ABC_Ni/Peptide_Import"/>
</dbReference>
<accession>A0A1Y5TGV1</accession>
<dbReference type="CDD" id="cd03257">
    <property type="entry name" value="ABC_NikE_OppD_transporters"/>
    <property type="match status" value="1"/>
</dbReference>
<keyword evidence="5" id="KW-0997">Cell inner membrane</keyword>
<protein>
    <submittedName>
        <fullName evidence="11">Oligopeptide transport ATP-binding protein OppD</fullName>
    </submittedName>
</protein>
<keyword evidence="12" id="KW-1185">Reference proteome</keyword>
<name>A0A1Y5TGV1_9PROT</name>
<evidence type="ECO:0000313" key="11">
    <source>
        <dbReference type="EMBL" id="SLN63357.1"/>
    </source>
</evidence>
<keyword evidence="9" id="KW-0472">Membrane</keyword>
<gene>
    <name evidence="11" type="primary">oppD_4</name>
    <name evidence="11" type="ORF">OCH7691_02837</name>
</gene>
<dbReference type="NCBIfam" id="TIGR01727">
    <property type="entry name" value="oligo_HPY"/>
    <property type="match status" value="1"/>
</dbReference>
<keyword evidence="6" id="KW-0547">Nucleotide-binding</keyword>
<comment type="subcellular location">
    <subcellularLocation>
        <location evidence="1">Cell inner membrane</location>
        <topology evidence="1">Peripheral membrane protein</topology>
    </subcellularLocation>
</comment>
<dbReference type="PROSITE" id="PS50893">
    <property type="entry name" value="ABC_TRANSPORTER_2"/>
    <property type="match status" value="1"/>
</dbReference>
<evidence type="ECO:0000256" key="3">
    <source>
        <dbReference type="ARBA" id="ARBA00022448"/>
    </source>
</evidence>
<evidence type="ECO:0000313" key="12">
    <source>
        <dbReference type="Proteomes" id="UP000193200"/>
    </source>
</evidence>
<dbReference type="Pfam" id="PF00005">
    <property type="entry name" value="ABC_tran"/>
    <property type="match status" value="1"/>
</dbReference>
<dbReference type="InParanoid" id="A0A1Y5TGV1"/>
<dbReference type="InterPro" id="IPR013563">
    <property type="entry name" value="Oligopep_ABC_C"/>
</dbReference>
<proteinExistence type="inferred from homology"/>
<evidence type="ECO:0000256" key="5">
    <source>
        <dbReference type="ARBA" id="ARBA00022519"/>
    </source>
</evidence>
<dbReference type="GO" id="GO:0005886">
    <property type="term" value="C:plasma membrane"/>
    <property type="evidence" value="ECO:0007669"/>
    <property type="project" value="UniProtKB-SubCell"/>
</dbReference>
<dbReference type="SUPFAM" id="SSF52540">
    <property type="entry name" value="P-loop containing nucleoside triphosphate hydrolases"/>
    <property type="match status" value="1"/>
</dbReference>
<dbReference type="InterPro" id="IPR003439">
    <property type="entry name" value="ABC_transporter-like_ATP-bd"/>
</dbReference>
<dbReference type="GO" id="GO:0016887">
    <property type="term" value="F:ATP hydrolysis activity"/>
    <property type="evidence" value="ECO:0007669"/>
    <property type="project" value="InterPro"/>
</dbReference>
<evidence type="ECO:0000256" key="9">
    <source>
        <dbReference type="ARBA" id="ARBA00023136"/>
    </source>
</evidence>
<evidence type="ECO:0000256" key="4">
    <source>
        <dbReference type="ARBA" id="ARBA00022475"/>
    </source>
</evidence>
<keyword evidence="8" id="KW-1278">Translocase</keyword>
<keyword evidence="4" id="KW-1003">Cell membrane</keyword>
<evidence type="ECO:0000259" key="10">
    <source>
        <dbReference type="PROSITE" id="PS50893"/>
    </source>
</evidence>
<organism evidence="11 12">
    <name type="scientific">Oceanibacterium hippocampi</name>
    <dbReference type="NCBI Taxonomy" id="745714"/>
    <lineage>
        <taxon>Bacteria</taxon>
        <taxon>Pseudomonadati</taxon>
        <taxon>Pseudomonadota</taxon>
        <taxon>Alphaproteobacteria</taxon>
        <taxon>Sneathiellales</taxon>
        <taxon>Sneathiellaceae</taxon>
        <taxon>Oceanibacterium</taxon>
    </lineage>
</organism>
<dbReference type="GO" id="GO:0015833">
    <property type="term" value="P:peptide transport"/>
    <property type="evidence" value="ECO:0007669"/>
    <property type="project" value="InterPro"/>
</dbReference>
<evidence type="ECO:0000256" key="2">
    <source>
        <dbReference type="ARBA" id="ARBA00005417"/>
    </source>
</evidence>
<dbReference type="InterPro" id="IPR003593">
    <property type="entry name" value="AAA+_ATPase"/>
</dbReference>
<comment type="similarity">
    <text evidence="2">Belongs to the ABC transporter superfamily.</text>
</comment>
<dbReference type="PANTHER" id="PTHR43297:SF14">
    <property type="entry name" value="ATPASE AAA-TYPE CORE DOMAIN-CONTAINING PROTEIN"/>
    <property type="match status" value="1"/>
</dbReference>
<dbReference type="PROSITE" id="PS00211">
    <property type="entry name" value="ABC_TRANSPORTER_1"/>
    <property type="match status" value="1"/>
</dbReference>
<dbReference type="InterPro" id="IPR027417">
    <property type="entry name" value="P-loop_NTPase"/>
</dbReference>
<dbReference type="PANTHER" id="PTHR43297">
    <property type="entry name" value="OLIGOPEPTIDE TRANSPORT ATP-BINDING PROTEIN APPD"/>
    <property type="match status" value="1"/>
</dbReference>
<evidence type="ECO:0000256" key="1">
    <source>
        <dbReference type="ARBA" id="ARBA00004417"/>
    </source>
</evidence>
<evidence type="ECO:0000256" key="8">
    <source>
        <dbReference type="ARBA" id="ARBA00022967"/>
    </source>
</evidence>
<dbReference type="Gene3D" id="3.40.50.300">
    <property type="entry name" value="P-loop containing nucleotide triphosphate hydrolases"/>
    <property type="match status" value="1"/>
</dbReference>
<dbReference type="Proteomes" id="UP000193200">
    <property type="component" value="Unassembled WGS sequence"/>
</dbReference>
<dbReference type="RefSeq" id="WP_085884163.1">
    <property type="nucleotide sequence ID" value="NZ_FWFR01000002.1"/>
</dbReference>
<reference evidence="11 12" key="1">
    <citation type="submission" date="2017-03" db="EMBL/GenBank/DDBJ databases">
        <authorList>
            <person name="Afonso C.L."/>
            <person name="Miller P.J."/>
            <person name="Scott M.A."/>
            <person name="Spackman E."/>
            <person name="Goraichik I."/>
            <person name="Dimitrov K.M."/>
            <person name="Suarez D.L."/>
            <person name="Swayne D.E."/>
        </authorList>
    </citation>
    <scope>NUCLEOTIDE SEQUENCE [LARGE SCALE GENOMIC DNA]</scope>
    <source>
        <strain evidence="11 12">CECT 7691</strain>
    </source>
</reference>
<dbReference type="SMART" id="SM00382">
    <property type="entry name" value="AAA"/>
    <property type="match status" value="1"/>
</dbReference>
<dbReference type="InterPro" id="IPR017871">
    <property type="entry name" value="ABC_transporter-like_CS"/>
</dbReference>
<dbReference type="EMBL" id="FWFR01000002">
    <property type="protein sequence ID" value="SLN63357.1"/>
    <property type="molecule type" value="Genomic_DNA"/>
</dbReference>
<dbReference type="Pfam" id="PF08352">
    <property type="entry name" value="oligo_HPY"/>
    <property type="match status" value="1"/>
</dbReference>
<dbReference type="GO" id="GO:0005524">
    <property type="term" value="F:ATP binding"/>
    <property type="evidence" value="ECO:0007669"/>
    <property type="project" value="UniProtKB-KW"/>
</dbReference>
<keyword evidence="3" id="KW-0813">Transport</keyword>
<evidence type="ECO:0000256" key="6">
    <source>
        <dbReference type="ARBA" id="ARBA00022741"/>
    </source>
</evidence>
<dbReference type="OrthoDB" id="9815712at2"/>